<protein>
    <submittedName>
        <fullName evidence="1">Uncharacterized protein</fullName>
    </submittedName>
</protein>
<proteinExistence type="predicted"/>
<organism evidence="1 2">
    <name type="scientific">Lagenidium giganteum</name>
    <dbReference type="NCBI Taxonomy" id="4803"/>
    <lineage>
        <taxon>Eukaryota</taxon>
        <taxon>Sar</taxon>
        <taxon>Stramenopiles</taxon>
        <taxon>Oomycota</taxon>
        <taxon>Peronosporomycetes</taxon>
        <taxon>Pythiales</taxon>
        <taxon>Pythiaceae</taxon>
    </lineage>
</organism>
<dbReference type="Proteomes" id="UP001146120">
    <property type="component" value="Unassembled WGS sequence"/>
</dbReference>
<reference evidence="1" key="1">
    <citation type="submission" date="2022-11" db="EMBL/GenBank/DDBJ databases">
        <authorList>
            <person name="Morgan W.R."/>
            <person name="Tartar A."/>
        </authorList>
    </citation>
    <scope>NUCLEOTIDE SEQUENCE</scope>
    <source>
        <strain evidence="1">ARSEF 373</strain>
    </source>
</reference>
<dbReference type="CDD" id="cd09917">
    <property type="entry name" value="F-box_SF"/>
    <property type="match status" value="1"/>
</dbReference>
<dbReference type="InterPro" id="IPR036047">
    <property type="entry name" value="F-box-like_dom_sf"/>
</dbReference>
<dbReference type="SUPFAM" id="SSF81383">
    <property type="entry name" value="F-box domain"/>
    <property type="match status" value="1"/>
</dbReference>
<keyword evidence="2" id="KW-1185">Reference proteome</keyword>
<evidence type="ECO:0000313" key="1">
    <source>
        <dbReference type="EMBL" id="DBA05390.1"/>
    </source>
</evidence>
<reference evidence="1" key="2">
    <citation type="journal article" date="2023" name="Microbiol Resour">
        <title>Decontamination and Annotation of the Draft Genome Sequence of the Oomycete Lagenidium giganteum ARSEF 373.</title>
        <authorList>
            <person name="Morgan W.R."/>
            <person name="Tartar A."/>
        </authorList>
    </citation>
    <scope>NUCLEOTIDE SEQUENCE</scope>
    <source>
        <strain evidence="1">ARSEF 373</strain>
    </source>
</reference>
<evidence type="ECO:0000313" key="2">
    <source>
        <dbReference type="Proteomes" id="UP001146120"/>
    </source>
</evidence>
<sequence>MLPRAMPANLFGLVQDSVSRLQVNVNQQLSAWRPGHLSPTEQLHHDDNSASCGLQSTFVRQPPSLFMECGATGGFVVQRRRSELDQDQAELLTGLDGVSLLIASFLDATSLGHVQQVNRAWYAFVAQYRDVLFGALLSKDFGVTITSSTPFKSYMFSLRHEVEKELLHTQAIEPLHAALEHYCTHTEPTNHGFVAMFCDIIYFKDPRIARFVAQKRQSALSMVLTSTPDHVMAFRKKSGYNRPVTFVPVNNPHWPDFVLPPVDAPGFLGYAFDHVEVVPGYESLKDTVIKSILKELMVFDTHANATAYGLMVERTPYTAVLEEDEVDPNDHLTFSSPLRRQLLKYPIHQRAQILQRKLDSIDQCITTA</sequence>
<comment type="caution">
    <text evidence="1">The sequence shown here is derived from an EMBL/GenBank/DDBJ whole genome shotgun (WGS) entry which is preliminary data.</text>
</comment>
<dbReference type="EMBL" id="DAKRPA010000001">
    <property type="protein sequence ID" value="DBA05390.1"/>
    <property type="molecule type" value="Genomic_DNA"/>
</dbReference>
<dbReference type="AlphaFoldDB" id="A0AAV2ZSP4"/>
<accession>A0AAV2ZSP4</accession>
<name>A0AAV2ZSP4_9STRA</name>
<gene>
    <name evidence="1" type="ORF">N0F65_007552</name>
</gene>